<feature type="region of interest" description="Disordered" evidence="1">
    <location>
        <begin position="219"/>
        <end position="293"/>
    </location>
</feature>
<feature type="compositionally biased region" description="Polar residues" evidence="1">
    <location>
        <begin position="263"/>
        <end position="276"/>
    </location>
</feature>
<feature type="region of interest" description="Disordered" evidence="1">
    <location>
        <begin position="172"/>
        <end position="204"/>
    </location>
</feature>
<comment type="caution">
    <text evidence="2">The sequence shown here is derived from an EMBL/GenBank/DDBJ whole genome shotgun (WGS) entry which is preliminary data.</text>
</comment>
<accession>A0ABD2JJS2</accession>
<evidence type="ECO:0000256" key="1">
    <source>
        <dbReference type="SAM" id="MobiDB-lite"/>
    </source>
</evidence>
<reference evidence="2 3" key="1">
    <citation type="submission" date="2024-10" db="EMBL/GenBank/DDBJ databases">
        <authorList>
            <person name="Kim D."/>
        </authorList>
    </citation>
    <scope>NUCLEOTIDE SEQUENCE [LARGE SCALE GENOMIC DNA]</scope>
    <source>
        <strain evidence="2">Taebaek</strain>
    </source>
</reference>
<gene>
    <name evidence="2" type="ORF">niasHS_007229</name>
</gene>
<proteinExistence type="predicted"/>
<dbReference type="Proteomes" id="UP001620645">
    <property type="component" value="Unassembled WGS sequence"/>
</dbReference>
<feature type="compositionally biased region" description="Basic and acidic residues" evidence="1">
    <location>
        <begin position="230"/>
        <end position="261"/>
    </location>
</feature>
<organism evidence="2 3">
    <name type="scientific">Heterodera schachtii</name>
    <name type="common">Sugarbeet cyst nematode worm</name>
    <name type="synonym">Tylenchus schachtii</name>
    <dbReference type="NCBI Taxonomy" id="97005"/>
    <lineage>
        <taxon>Eukaryota</taxon>
        <taxon>Metazoa</taxon>
        <taxon>Ecdysozoa</taxon>
        <taxon>Nematoda</taxon>
        <taxon>Chromadorea</taxon>
        <taxon>Rhabditida</taxon>
        <taxon>Tylenchina</taxon>
        <taxon>Tylenchomorpha</taxon>
        <taxon>Tylenchoidea</taxon>
        <taxon>Heteroderidae</taxon>
        <taxon>Heteroderinae</taxon>
        <taxon>Heterodera</taxon>
    </lineage>
</organism>
<name>A0ABD2JJS2_HETSC</name>
<evidence type="ECO:0000313" key="2">
    <source>
        <dbReference type="EMBL" id="KAL3090854.1"/>
    </source>
</evidence>
<dbReference type="AlphaFoldDB" id="A0ABD2JJS2"/>
<evidence type="ECO:0000313" key="3">
    <source>
        <dbReference type="Proteomes" id="UP001620645"/>
    </source>
</evidence>
<feature type="compositionally biased region" description="Basic and acidic residues" evidence="1">
    <location>
        <begin position="192"/>
        <end position="202"/>
    </location>
</feature>
<keyword evidence="3" id="KW-1185">Reference proteome</keyword>
<protein>
    <submittedName>
        <fullName evidence="2">Uncharacterized protein</fullName>
    </submittedName>
</protein>
<sequence>MEGNVAAMCGRDGEERAEEQLLLLFCCCAALAMSRLGLRGGEIVAVALPLPSSSPKAVATTRSAAFFIGQHIDGKQSAEQAVEKQQQRAGALVMTKTRPTFVWPGGGGWPSDERRLRRHNRREGGGKGLGQAMPSQAQPTRSLLLPLTVCGGGSSPIPFNSFLDCLRRRRPTDNNRHSNDGRAALWPNGKEGAGEGEGRCFEKMGGGEGGEKWRWLMKRRRRSREEDAECRDGTDGRKMMRRQNEKEDKWGRTAAAADRRYRPTTTNAKQSKQKQTLEGGRGHISRTISNGWA</sequence>
<dbReference type="EMBL" id="JBICCN010000138">
    <property type="protein sequence ID" value="KAL3090854.1"/>
    <property type="molecule type" value="Genomic_DNA"/>
</dbReference>